<keyword evidence="1" id="KW-0812">Transmembrane</keyword>
<reference evidence="2 3" key="1">
    <citation type="submission" date="2017-08" db="EMBL/GenBank/DDBJ databases">
        <title>Halomonas alkalisoli sp. nov., isolated from saline alkaline soil.</title>
        <authorList>
            <person name="Wang D."/>
            <person name="Zhang G."/>
        </authorList>
    </citation>
    <scope>NUCLEOTIDE SEQUENCE [LARGE SCALE GENOMIC DNA]</scope>
    <source>
        <strain evidence="2 3">WRN001</strain>
    </source>
</reference>
<evidence type="ECO:0000256" key="1">
    <source>
        <dbReference type="SAM" id="Phobius"/>
    </source>
</evidence>
<comment type="caution">
    <text evidence="2">The sequence shown here is derived from an EMBL/GenBank/DDBJ whole genome shotgun (WGS) entry which is preliminary data.</text>
</comment>
<dbReference type="Proteomes" id="UP000217771">
    <property type="component" value="Unassembled WGS sequence"/>
</dbReference>
<proteinExistence type="predicted"/>
<keyword evidence="3" id="KW-1185">Reference proteome</keyword>
<organism evidence="2 3">
    <name type="scientific">Halomonas salipaludis</name>
    <dbReference type="NCBI Taxonomy" id="2032625"/>
    <lineage>
        <taxon>Bacteria</taxon>
        <taxon>Pseudomonadati</taxon>
        <taxon>Pseudomonadota</taxon>
        <taxon>Gammaproteobacteria</taxon>
        <taxon>Oceanospirillales</taxon>
        <taxon>Halomonadaceae</taxon>
        <taxon>Halomonas</taxon>
    </lineage>
</organism>
<feature type="transmembrane region" description="Helical" evidence="1">
    <location>
        <begin position="12"/>
        <end position="31"/>
    </location>
</feature>
<name>A0A2A2F418_9GAMM</name>
<evidence type="ECO:0000313" key="3">
    <source>
        <dbReference type="Proteomes" id="UP000217771"/>
    </source>
</evidence>
<evidence type="ECO:0000313" key="2">
    <source>
        <dbReference type="EMBL" id="PAU79352.1"/>
    </source>
</evidence>
<dbReference type="AlphaFoldDB" id="A0A2A2F418"/>
<dbReference type="RefSeq" id="WP_095619362.1">
    <property type="nucleotide sequence ID" value="NZ_NSKB01000001.1"/>
</dbReference>
<keyword evidence="1" id="KW-0472">Membrane</keyword>
<accession>A0A2A2F418</accession>
<gene>
    <name evidence="2" type="ORF">CK498_02970</name>
</gene>
<sequence length="206" mass="23488">MQWISDHAPAINAIAGVLTLFVWLFYAQLLYNGYIRQRRARLIINRGQGKDIDSLCLISNMSAEAIFIQHIVVRIETSQEPLLLDVSDYQQSNDDGQTEYRSHQGPLSSGGYLHIGTFQALIERVAEAYDIQLDGHRPTAELTFKAIELRVIAIYGSEDRPVGARRRFLLDDDGDACSITPAQIDTQRLASRRDRRLVKQWMRNLE</sequence>
<dbReference type="EMBL" id="NSKB01000001">
    <property type="protein sequence ID" value="PAU79352.1"/>
    <property type="molecule type" value="Genomic_DNA"/>
</dbReference>
<dbReference type="OrthoDB" id="6181469at2"/>
<keyword evidence="1" id="KW-1133">Transmembrane helix</keyword>
<protein>
    <submittedName>
        <fullName evidence="2">Uncharacterized protein</fullName>
    </submittedName>
</protein>